<sequence>MSCGHGPRSCKSRRDGCRKRPDSLSALARFTRQMSHLNCSYRTRGLLGRSTRGAQSTPLPEHGGAKARRRDRMVALSPAICTCVRPCSRLAGNDCRPVPCMEGQSRPAIDRSATVIAIAHRLPGTYSAHHADMRASLCKRLLGRPLMHGAMLPESPAQAHSDPCNVTIAAIDARQRPPPRRARRCAGSSMRRKHPPASAAHHAFHAIKQAAR</sequence>
<evidence type="ECO:0000256" key="1">
    <source>
        <dbReference type="SAM" id="MobiDB-lite"/>
    </source>
</evidence>
<gene>
    <name evidence="2" type="ORF">XAP6984_890005</name>
    <name evidence="3" type="ORF">XAP7430_880005</name>
</gene>
<dbReference type="EMBL" id="OCYS01000147">
    <property type="protein sequence ID" value="SON92793.1"/>
    <property type="molecule type" value="Genomic_DNA"/>
</dbReference>
<dbReference type="Proteomes" id="UP000234181">
    <property type="component" value="Unassembled WGS sequence"/>
</dbReference>
<reference evidence="4 5" key="1">
    <citation type="submission" date="2017-10" db="EMBL/GenBank/DDBJ databases">
        <authorList>
            <person name="Regsiter A."/>
            <person name="William W."/>
        </authorList>
    </citation>
    <scope>NUCLEOTIDE SEQUENCE [LARGE SCALE GENOMIC DNA]</scope>
    <source>
        <strain evidence="2 5">CFBP6984</strain>
        <strain evidence="3 4">CFBP7430</strain>
    </source>
</reference>
<feature type="region of interest" description="Disordered" evidence="1">
    <location>
        <begin position="175"/>
        <end position="202"/>
    </location>
</feature>
<evidence type="ECO:0000313" key="3">
    <source>
        <dbReference type="EMBL" id="SON92793.1"/>
    </source>
</evidence>
<proteinExistence type="predicted"/>
<comment type="caution">
    <text evidence="3">The sequence shown here is derived from an EMBL/GenBank/DDBJ whole genome shotgun (WGS) entry which is preliminary data.</text>
</comment>
<evidence type="ECO:0000313" key="5">
    <source>
        <dbReference type="Proteomes" id="UP000234181"/>
    </source>
</evidence>
<evidence type="ECO:0000313" key="4">
    <source>
        <dbReference type="Proteomes" id="UP000234166"/>
    </source>
</evidence>
<name>A0AB38E5B8_XANCH</name>
<evidence type="ECO:0000313" key="2">
    <source>
        <dbReference type="EMBL" id="SON88765.1"/>
    </source>
</evidence>
<dbReference type="Proteomes" id="UP000234166">
    <property type="component" value="Unassembled WGS sequence"/>
</dbReference>
<keyword evidence="5" id="KW-1185">Reference proteome</keyword>
<organism evidence="3 4">
    <name type="scientific">Xanthomonas campestris pv. phaseoli</name>
    <dbReference type="NCBI Taxonomy" id="317013"/>
    <lineage>
        <taxon>Bacteria</taxon>
        <taxon>Pseudomonadati</taxon>
        <taxon>Pseudomonadota</taxon>
        <taxon>Gammaproteobacteria</taxon>
        <taxon>Lysobacterales</taxon>
        <taxon>Lysobacteraceae</taxon>
        <taxon>Xanthomonas</taxon>
    </lineage>
</organism>
<dbReference type="AlphaFoldDB" id="A0AB38E5B8"/>
<protein>
    <submittedName>
        <fullName evidence="3">Uncharacterized protein</fullName>
    </submittedName>
</protein>
<feature type="region of interest" description="Disordered" evidence="1">
    <location>
        <begin position="50"/>
        <end position="70"/>
    </location>
</feature>
<feature type="compositionally biased region" description="Basic residues" evidence="1">
    <location>
        <begin position="177"/>
        <end position="195"/>
    </location>
</feature>
<dbReference type="EMBL" id="OCYT01000149">
    <property type="protein sequence ID" value="SON88765.1"/>
    <property type="molecule type" value="Genomic_DNA"/>
</dbReference>
<accession>A0AB38E5B8</accession>